<evidence type="ECO:0000313" key="4">
    <source>
        <dbReference type="Proteomes" id="UP000027583"/>
    </source>
</evidence>
<dbReference type="GO" id="GO:0005829">
    <property type="term" value="C:cytosol"/>
    <property type="evidence" value="ECO:0007669"/>
    <property type="project" value="TreeGrafter"/>
</dbReference>
<dbReference type="GO" id="GO:0009244">
    <property type="term" value="P:lipopolysaccharide core region biosynthetic process"/>
    <property type="evidence" value="ECO:0007669"/>
    <property type="project" value="TreeGrafter"/>
</dbReference>
<dbReference type="Gene3D" id="3.40.50.2000">
    <property type="entry name" value="Glycogen Phosphorylase B"/>
    <property type="match status" value="2"/>
</dbReference>
<evidence type="ECO:0000256" key="1">
    <source>
        <dbReference type="ARBA" id="ARBA00022676"/>
    </source>
</evidence>
<dbReference type="EC" id="2.4.1.-" evidence="3"/>
<gene>
    <name evidence="3" type="ORF">ASAP_1046</name>
</gene>
<dbReference type="AlphaFoldDB" id="A0A060QIN0"/>
<dbReference type="Proteomes" id="UP000027583">
    <property type="component" value="Unassembled WGS sequence"/>
</dbReference>
<dbReference type="EMBL" id="CBLX010000008">
    <property type="protein sequence ID" value="CDG39091.1"/>
    <property type="molecule type" value="Genomic_DNA"/>
</dbReference>
<dbReference type="CDD" id="cd03789">
    <property type="entry name" value="GT9_LPS_heptosyltransferase"/>
    <property type="match status" value="1"/>
</dbReference>
<dbReference type="RefSeq" id="WP_023979863.1">
    <property type="nucleotide sequence ID" value="NZ_CBLX010000008.1"/>
</dbReference>
<proteinExistence type="predicted"/>
<dbReference type="InterPro" id="IPR002201">
    <property type="entry name" value="Glyco_trans_9"/>
</dbReference>
<protein>
    <submittedName>
        <fullName evidence="3">ADP-heptose--lipooligosaccharide heptosyltransferase II</fullName>
        <ecNumber evidence="3">2.4.1.-</ecNumber>
    </submittedName>
</protein>
<accession>A0A060QIN0</accession>
<name>A0A060QIN0_9PROT</name>
<evidence type="ECO:0000256" key="2">
    <source>
        <dbReference type="ARBA" id="ARBA00022679"/>
    </source>
</evidence>
<reference evidence="3 4" key="1">
    <citation type="journal article" date="2014" name="Genome Biol. Evol.">
        <title>Acetic acid bacteria genomes reveal functional traits for adaptation to life in insect guts.</title>
        <authorList>
            <person name="Chouaia B."/>
            <person name="Gaiarsa S."/>
            <person name="Crotti E."/>
            <person name="Comandatore F."/>
            <person name="Degli Esposti M."/>
            <person name="Ricci I."/>
            <person name="Alma A."/>
            <person name="Favia G."/>
            <person name="Bandi C."/>
            <person name="Daffonchio D."/>
        </authorList>
    </citation>
    <scope>NUCLEOTIDE SEQUENCE [LARGE SCALE GENOMIC DNA]</scope>
    <source>
        <strain evidence="3 4">SF2.1</strain>
    </source>
</reference>
<keyword evidence="2 3" id="KW-0808">Transferase</keyword>
<dbReference type="InterPro" id="IPR051199">
    <property type="entry name" value="LPS_LOS_Heptosyltrfase"/>
</dbReference>
<dbReference type="PANTHER" id="PTHR30160">
    <property type="entry name" value="TETRAACYLDISACCHARIDE 4'-KINASE-RELATED"/>
    <property type="match status" value="1"/>
</dbReference>
<reference evidence="3 4" key="2">
    <citation type="journal article" date="2014" name="PLoS ONE">
        <title>Evolution of mitochondria reconstructed from the energy metabolism of living bacteria.</title>
        <authorList>
            <person name="Degli Esposti M."/>
            <person name="Chouaia B."/>
            <person name="Comandatore F."/>
            <person name="Crotti E."/>
            <person name="Sassera D."/>
            <person name="Lievens P.M."/>
            <person name="Daffonchio D."/>
            <person name="Bandi C."/>
        </authorList>
    </citation>
    <scope>NUCLEOTIDE SEQUENCE [LARGE SCALE GENOMIC DNA]</scope>
    <source>
        <strain evidence="3 4">SF2.1</strain>
    </source>
</reference>
<dbReference type="Pfam" id="PF01075">
    <property type="entry name" value="Glyco_transf_9"/>
    <property type="match status" value="1"/>
</dbReference>
<dbReference type="SUPFAM" id="SSF53756">
    <property type="entry name" value="UDP-Glycosyltransferase/glycogen phosphorylase"/>
    <property type="match status" value="1"/>
</dbReference>
<sequence length="303" mass="32791">MFRILVIKLGALGDFVQAFAPFAAIRAHWPEAEITLLTTTPFAPLAKASPWFDHVTVDARPRWSDLRGVMALRRTLRGHDLVIDLQTSGRSTRYQRLAGQKRWCGIAPDGTFFHDNPYRDVMHSVARQRDQLARLGVSELPCTDLEWLGRGGPDLPAPYAVIVPGAAPHRPAKRWPARHYAALAHELLASGLHVVMIGAASESGLAKTIKAQVPAMLDLTGQTDLLALGGILARAALAVGNDTGPMHLAAAMGCRSLVLFSGESNPRLTAPVGRAPGQVRILAVDDLRRLDVSRVAACLNWGH</sequence>
<dbReference type="eggNOG" id="COG0859">
    <property type="taxonomic scope" value="Bacteria"/>
</dbReference>
<evidence type="ECO:0000313" key="3">
    <source>
        <dbReference type="EMBL" id="CDG39091.1"/>
    </source>
</evidence>
<dbReference type="GO" id="GO:0008713">
    <property type="term" value="F:ADP-heptose-lipopolysaccharide heptosyltransferase activity"/>
    <property type="evidence" value="ECO:0007669"/>
    <property type="project" value="TreeGrafter"/>
</dbReference>
<keyword evidence="1 3" id="KW-0328">Glycosyltransferase</keyword>
<dbReference type="PANTHER" id="PTHR30160:SF1">
    <property type="entry name" value="LIPOPOLYSACCHARIDE 1,2-N-ACETYLGLUCOSAMINETRANSFERASE-RELATED"/>
    <property type="match status" value="1"/>
</dbReference>
<organism evidence="3 4">
    <name type="scientific">Asaia bogorensis</name>
    <dbReference type="NCBI Taxonomy" id="91915"/>
    <lineage>
        <taxon>Bacteria</taxon>
        <taxon>Pseudomonadati</taxon>
        <taxon>Pseudomonadota</taxon>
        <taxon>Alphaproteobacteria</taxon>
        <taxon>Acetobacterales</taxon>
        <taxon>Acetobacteraceae</taxon>
        <taxon>Asaia</taxon>
    </lineage>
</organism>
<comment type="caution">
    <text evidence="3">The sequence shown here is derived from an EMBL/GenBank/DDBJ whole genome shotgun (WGS) entry which is preliminary data.</text>
</comment>